<keyword evidence="1" id="KW-0812">Transmembrane</keyword>
<dbReference type="EMBL" id="JBJXBP010000001">
    <property type="protein sequence ID" value="KAL3851325.1"/>
    <property type="molecule type" value="Genomic_DNA"/>
</dbReference>
<dbReference type="Proteomes" id="UP001634393">
    <property type="component" value="Unassembled WGS sequence"/>
</dbReference>
<reference evidence="2 3" key="1">
    <citation type="submission" date="2024-12" db="EMBL/GenBank/DDBJ databases">
        <title>The unique morphological basis and parallel evolutionary history of personate flowers in Penstemon.</title>
        <authorList>
            <person name="Depatie T.H."/>
            <person name="Wessinger C.A."/>
        </authorList>
    </citation>
    <scope>NUCLEOTIDE SEQUENCE [LARGE SCALE GENOMIC DNA]</scope>
    <source>
        <strain evidence="2">WTNN_2</strain>
        <tissue evidence="2">Leaf</tissue>
    </source>
</reference>
<feature type="transmembrane region" description="Helical" evidence="1">
    <location>
        <begin position="21"/>
        <end position="42"/>
    </location>
</feature>
<comment type="caution">
    <text evidence="2">The sequence shown here is derived from an EMBL/GenBank/DDBJ whole genome shotgun (WGS) entry which is preliminary data.</text>
</comment>
<name>A0ABD3UQH9_9LAMI</name>
<keyword evidence="1" id="KW-1133">Transmembrane helix</keyword>
<feature type="transmembrane region" description="Helical" evidence="1">
    <location>
        <begin position="86"/>
        <end position="109"/>
    </location>
</feature>
<evidence type="ECO:0000313" key="3">
    <source>
        <dbReference type="Proteomes" id="UP001634393"/>
    </source>
</evidence>
<proteinExistence type="predicted"/>
<keyword evidence="3" id="KW-1185">Reference proteome</keyword>
<evidence type="ECO:0000313" key="2">
    <source>
        <dbReference type="EMBL" id="KAL3851325.1"/>
    </source>
</evidence>
<gene>
    <name evidence="2" type="ORF">ACJIZ3_013207</name>
</gene>
<dbReference type="AlphaFoldDB" id="A0ABD3UQH9"/>
<protein>
    <submittedName>
        <fullName evidence="2">Uncharacterized protein</fullName>
    </submittedName>
</protein>
<organism evidence="2 3">
    <name type="scientific">Penstemon smallii</name>
    <dbReference type="NCBI Taxonomy" id="265156"/>
    <lineage>
        <taxon>Eukaryota</taxon>
        <taxon>Viridiplantae</taxon>
        <taxon>Streptophyta</taxon>
        <taxon>Embryophyta</taxon>
        <taxon>Tracheophyta</taxon>
        <taxon>Spermatophyta</taxon>
        <taxon>Magnoliopsida</taxon>
        <taxon>eudicotyledons</taxon>
        <taxon>Gunneridae</taxon>
        <taxon>Pentapetalae</taxon>
        <taxon>asterids</taxon>
        <taxon>lamiids</taxon>
        <taxon>Lamiales</taxon>
        <taxon>Plantaginaceae</taxon>
        <taxon>Cheloneae</taxon>
        <taxon>Penstemon</taxon>
    </lineage>
</organism>
<keyword evidence="1" id="KW-0472">Membrane</keyword>
<sequence>MTKLIFLSLNAYKDHNFINSNTFLCNIKICILFININFNVLITDNYESAGLKSQFHVFRGLLINDNYESASLKSQFHVFRCWSPTILMFCLFFILIFLGLIEVYLIVLCKKIHSK</sequence>
<accession>A0ABD3UQH9</accession>
<evidence type="ECO:0000256" key="1">
    <source>
        <dbReference type="SAM" id="Phobius"/>
    </source>
</evidence>